<keyword evidence="10" id="KW-0175">Coiled coil</keyword>
<evidence type="ECO:0000256" key="1">
    <source>
        <dbReference type="ARBA" id="ARBA00022722"/>
    </source>
</evidence>
<dbReference type="Gene3D" id="3.40.50.300">
    <property type="entry name" value="P-loop containing nucleotide triphosphate hydrolases"/>
    <property type="match status" value="2"/>
</dbReference>
<dbReference type="PANTHER" id="PTHR30591">
    <property type="entry name" value="RECBCD ENZYME SUBUNIT RECC"/>
    <property type="match status" value="1"/>
</dbReference>
<dbReference type="GO" id="GO:0004527">
    <property type="term" value="F:exonuclease activity"/>
    <property type="evidence" value="ECO:0007669"/>
    <property type="project" value="UniProtKB-KW"/>
</dbReference>
<keyword evidence="9" id="KW-0234">DNA repair</keyword>
<evidence type="ECO:0000313" key="13">
    <source>
        <dbReference type="Proteomes" id="UP000316852"/>
    </source>
</evidence>
<keyword evidence="2" id="KW-0547">Nucleotide-binding</keyword>
<dbReference type="GO" id="GO:0003677">
    <property type="term" value="F:DNA binding"/>
    <property type="evidence" value="ECO:0007669"/>
    <property type="project" value="UniProtKB-KW"/>
</dbReference>
<evidence type="ECO:0000256" key="10">
    <source>
        <dbReference type="SAM" id="Coils"/>
    </source>
</evidence>
<dbReference type="SUPFAM" id="SSF52980">
    <property type="entry name" value="Restriction endonuclease-like"/>
    <property type="match status" value="1"/>
</dbReference>
<keyword evidence="8" id="KW-0238">DNA-binding</keyword>
<dbReference type="EMBL" id="VBOW01000002">
    <property type="protein sequence ID" value="TMQ61000.1"/>
    <property type="molecule type" value="Genomic_DNA"/>
</dbReference>
<dbReference type="Gene3D" id="3.90.320.10">
    <property type="match status" value="1"/>
</dbReference>
<dbReference type="InterPro" id="IPR011604">
    <property type="entry name" value="PDDEXK-like_dom_sf"/>
</dbReference>
<dbReference type="AlphaFoldDB" id="A0A538TBJ7"/>
<reference evidence="12 13" key="1">
    <citation type="journal article" date="2019" name="Nat. Microbiol.">
        <title>Mediterranean grassland soil C-N compound turnover is dependent on rainfall and depth, and is mediated by genomically divergent microorganisms.</title>
        <authorList>
            <person name="Diamond S."/>
            <person name="Andeer P.F."/>
            <person name="Li Z."/>
            <person name="Crits-Christoph A."/>
            <person name="Burstein D."/>
            <person name="Anantharaman K."/>
            <person name="Lane K.R."/>
            <person name="Thomas B.C."/>
            <person name="Pan C."/>
            <person name="Northen T.R."/>
            <person name="Banfield J.F."/>
        </authorList>
    </citation>
    <scope>NUCLEOTIDE SEQUENCE [LARGE SCALE GENOMIC DNA]</scope>
    <source>
        <strain evidence="12">WS_6</strain>
    </source>
</reference>
<evidence type="ECO:0000256" key="8">
    <source>
        <dbReference type="ARBA" id="ARBA00023125"/>
    </source>
</evidence>
<keyword evidence="5" id="KW-0347">Helicase</keyword>
<dbReference type="GO" id="GO:0006310">
    <property type="term" value="P:DNA recombination"/>
    <property type="evidence" value="ECO:0007669"/>
    <property type="project" value="TreeGrafter"/>
</dbReference>
<sequence>MIRAFVSPSSHNRLRAALDFIREHAGKAEILVLGATREAADDLVRELTLSRRATFGIQRASPLQLAARLAVPAMTERGLAPATGLAVQAVATRAAFEVHARRELRTLAPVIEFPGFPAALAGTLHELRGARIPAGELKSPGAQDLSRIVSVYAERLDQDLLCDASALYELATRALNENRPDDLPEAVVLLDVPIQTVVERDFHRALLGRARHAIATVPKNDEETLEALLALGAERQDDTPAAGAVDRLRAHLFSVSAPPRGQADDKVQWFSAPGEARESIEIARRILDVAAQGVPLDRIAVFLRNPEAYVDHLVAAFRRAFVPAYFDRGARRPDPAGRAFLALLACRSEGLSARRFAEYLSFGQVPDPDPDGAPPSDGPEWTPAAEEVLATAAPLRAQQTSLFEEREVQPPPGPPDADERPVLAGTLRAPWKWEELLVEAAVIGGRSRWERRLRGLRRELELKRDTLRVQERDPGPLAGVERDLTQLGHLERFALPVIEVLDSLPASAAWGEWLDALAQLAPRVLRRPTRVLELLAELRPMASVGPVGIEEVQVVLQPRLASLENDSPAHRFGRVFVASPEGGRGRSFDVVFIPGLAERSFPFPVREDPLLLDRVREESAPSLPRKERRVQRERLRLLLAVGAAERRVVFSYPRIDTAEGRPRVPSFYGLDLVRAVTGDLPEPEQFARDAAASGAARLAWPAPEDPERAVDAAEHDLAVIGDLFRRSDDGATRGRARYLFGLNPHLARSLRARRARWRHVWEPHDGLVRTTPQIADALAANSPEHRVYSVTGLERYATCPYKFLLGTIHRLEPREEPTAIIQLDPMLRGSIIHEVLAETIRALEKSGLLPPAAERLDQATKVLDATLHRVSSRWREDLAPAIPRVWEDEMREIRIDARRWLGRLVDEARQWEPLHVEYQFGFGTPANGAAGHPEPAAIDGSWRLHGAVDAIDVATDGSALRITDYKTGANHFPREAVLAGGRMLQPMLYALAVEWMLHRPVRQARLDFCTTRGGFTTLPVEIGPYQRSQAALALTIINEAISKGLLHPAPLDGACAFCDFRSVCGPTEQSRWHVKDRAPLEPLFELRGLQ</sequence>
<evidence type="ECO:0000256" key="5">
    <source>
        <dbReference type="ARBA" id="ARBA00022806"/>
    </source>
</evidence>
<organism evidence="12 13">
    <name type="scientific">Eiseniibacteriota bacterium</name>
    <dbReference type="NCBI Taxonomy" id="2212470"/>
    <lineage>
        <taxon>Bacteria</taxon>
        <taxon>Candidatus Eiseniibacteriota</taxon>
    </lineage>
</organism>
<proteinExistence type="predicted"/>
<evidence type="ECO:0000313" key="12">
    <source>
        <dbReference type="EMBL" id="TMQ61000.1"/>
    </source>
</evidence>
<keyword evidence="4" id="KW-0378">Hydrolase</keyword>
<dbReference type="InterPro" id="IPR038726">
    <property type="entry name" value="PDDEXK_AddAB-type"/>
</dbReference>
<name>A0A538TBJ7_UNCEI</name>
<keyword evidence="6" id="KW-0269">Exonuclease</keyword>
<protein>
    <submittedName>
        <fullName evidence="12">PD-(D/E)XK nuclease family protein</fullName>
    </submittedName>
</protein>
<comment type="caution">
    <text evidence="12">The sequence shown here is derived from an EMBL/GenBank/DDBJ whole genome shotgun (WGS) entry which is preliminary data.</text>
</comment>
<evidence type="ECO:0000256" key="3">
    <source>
        <dbReference type="ARBA" id="ARBA00022763"/>
    </source>
</evidence>
<gene>
    <name evidence="12" type="ORF">E6K76_00215</name>
</gene>
<evidence type="ECO:0000256" key="7">
    <source>
        <dbReference type="ARBA" id="ARBA00022840"/>
    </source>
</evidence>
<feature type="domain" description="PD-(D/E)XK endonuclease-like" evidence="11">
    <location>
        <begin position="789"/>
        <end position="1064"/>
    </location>
</feature>
<dbReference type="InterPro" id="IPR011335">
    <property type="entry name" value="Restrct_endonuc-II-like"/>
</dbReference>
<dbReference type="Pfam" id="PF12705">
    <property type="entry name" value="PDDEXK_1"/>
    <property type="match status" value="1"/>
</dbReference>
<accession>A0A538TBJ7</accession>
<dbReference type="InterPro" id="IPR027417">
    <property type="entry name" value="P-loop_NTPase"/>
</dbReference>
<dbReference type="GO" id="GO:0005524">
    <property type="term" value="F:ATP binding"/>
    <property type="evidence" value="ECO:0007669"/>
    <property type="project" value="UniProtKB-KW"/>
</dbReference>
<dbReference type="GO" id="GO:0004386">
    <property type="term" value="F:helicase activity"/>
    <property type="evidence" value="ECO:0007669"/>
    <property type="project" value="UniProtKB-KW"/>
</dbReference>
<dbReference type="PANTHER" id="PTHR30591:SF1">
    <property type="entry name" value="RECBCD ENZYME SUBUNIT RECC"/>
    <property type="match status" value="1"/>
</dbReference>
<evidence type="ECO:0000259" key="11">
    <source>
        <dbReference type="Pfam" id="PF12705"/>
    </source>
</evidence>
<feature type="coiled-coil region" evidence="10">
    <location>
        <begin position="446"/>
        <end position="473"/>
    </location>
</feature>
<evidence type="ECO:0000256" key="2">
    <source>
        <dbReference type="ARBA" id="ARBA00022741"/>
    </source>
</evidence>
<keyword evidence="3" id="KW-0227">DNA damage</keyword>
<evidence type="ECO:0000256" key="6">
    <source>
        <dbReference type="ARBA" id="ARBA00022839"/>
    </source>
</evidence>
<dbReference type="Proteomes" id="UP000316852">
    <property type="component" value="Unassembled WGS sequence"/>
</dbReference>
<keyword evidence="7" id="KW-0067">ATP-binding</keyword>
<dbReference type="GO" id="GO:0006281">
    <property type="term" value="P:DNA repair"/>
    <property type="evidence" value="ECO:0007669"/>
    <property type="project" value="UniProtKB-KW"/>
</dbReference>
<keyword evidence="1" id="KW-0540">Nuclease</keyword>
<evidence type="ECO:0000256" key="4">
    <source>
        <dbReference type="ARBA" id="ARBA00022801"/>
    </source>
</evidence>
<dbReference type="SUPFAM" id="SSF52540">
    <property type="entry name" value="P-loop containing nucleoside triphosphate hydrolases"/>
    <property type="match status" value="2"/>
</dbReference>
<evidence type="ECO:0000256" key="9">
    <source>
        <dbReference type="ARBA" id="ARBA00023204"/>
    </source>
</evidence>